<dbReference type="HOGENOM" id="CLU_1099031_0_0_1"/>
<dbReference type="VEuPathDB" id="FungiDB:SCHCODRAFT_02571597"/>
<feature type="compositionally biased region" description="Low complexity" evidence="1">
    <location>
        <begin position="186"/>
        <end position="201"/>
    </location>
</feature>
<evidence type="ECO:0000313" key="2">
    <source>
        <dbReference type="EMBL" id="EFI98271.1"/>
    </source>
</evidence>
<reference evidence="2 3" key="1">
    <citation type="journal article" date="2010" name="Nat. Biotechnol.">
        <title>Genome sequence of the model mushroom Schizophyllum commune.</title>
        <authorList>
            <person name="Ohm R.A."/>
            <person name="de Jong J.F."/>
            <person name="Lugones L.G."/>
            <person name="Aerts A."/>
            <person name="Kothe E."/>
            <person name="Stajich J.E."/>
            <person name="de Vries R.P."/>
            <person name="Record E."/>
            <person name="Levasseur A."/>
            <person name="Baker S.E."/>
            <person name="Bartholomew K.A."/>
            <person name="Coutinho P.M."/>
            <person name="Erdmann S."/>
            <person name="Fowler T.J."/>
            <person name="Gathman A.C."/>
            <person name="Lombard V."/>
            <person name="Henrissat B."/>
            <person name="Knabe N."/>
            <person name="Kuees U."/>
            <person name="Lilly W.W."/>
            <person name="Lindquist E."/>
            <person name="Lucas S."/>
            <person name="Magnuson J.K."/>
            <person name="Piumi F."/>
            <person name="Raudaskoski M."/>
            <person name="Salamov A."/>
            <person name="Schmutz J."/>
            <person name="Schwarze F.W.M.R."/>
            <person name="vanKuyk P.A."/>
            <person name="Horton J.S."/>
            <person name="Grigoriev I.V."/>
            <person name="Woesten H.A.B."/>
        </authorList>
    </citation>
    <scope>NUCLEOTIDE SEQUENCE [LARGE SCALE GENOMIC DNA]</scope>
    <source>
        <strain evidence="3">H4-8 / FGSC 9210</strain>
    </source>
</reference>
<dbReference type="Proteomes" id="UP000007431">
    <property type="component" value="Unassembled WGS sequence"/>
</dbReference>
<protein>
    <submittedName>
        <fullName evidence="2">Uncharacterized protein</fullName>
    </submittedName>
</protein>
<evidence type="ECO:0000256" key="1">
    <source>
        <dbReference type="SAM" id="MobiDB-lite"/>
    </source>
</evidence>
<feature type="region of interest" description="Disordered" evidence="1">
    <location>
        <begin position="127"/>
        <end position="253"/>
    </location>
</feature>
<sequence length="253" mass="26509">MSAPGLAVVLSGDGSSSDDGCRIACPQSLPLSRLVNPTHWHEGLVPDFAMPAIPRLLRSTTRTDQWLTQAASTNNERATSTVTGATPPADVANNATIIIEVVTSSYPSNVGREQHTLTILHAPRLRVKDLPDDDEPDPNDLEQATIEDQMNVDMEQDASVGDIHDAMDEDGPSCSRSGTNASDPRGTAGRSSSASGGKSAANMQAAPPRRMSGTVLGSPAPSIMSKLDLECPFSSPAAPMSTGLFDGTSKEKD</sequence>
<organism evidence="3">
    <name type="scientific">Schizophyllum commune (strain H4-8 / FGSC 9210)</name>
    <name type="common">Split gill fungus</name>
    <dbReference type="NCBI Taxonomy" id="578458"/>
    <lineage>
        <taxon>Eukaryota</taxon>
        <taxon>Fungi</taxon>
        <taxon>Dikarya</taxon>
        <taxon>Basidiomycota</taxon>
        <taxon>Agaricomycotina</taxon>
        <taxon>Agaricomycetes</taxon>
        <taxon>Agaricomycetidae</taxon>
        <taxon>Agaricales</taxon>
        <taxon>Schizophyllaceae</taxon>
        <taxon>Schizophyllum</taxon>
    </lineage>
</organism>
<gene>
    <name evidence="2" type="ORF">SCHCODRAFT_233995</name>
</gene>
<accession>D8Q393</accession>
<evidence type="ECO:0000313" key="3">
    <source>
        <dbReference type="Proteomes" id="UP000007431"/>
    </source>
</evidence>
<keyword evidence="3" id="KW-1185">Reference proteome</keyword>
<dbReference type="AlphaFoldDB" id="D8Q393"/>
<name>D8Q393_SCHCM</name>
<dbReference type="EMBL" id="GL377305">
    <property type="protein sequence ID" value="EFI98271.1"/>
    <property type="molecule type" value="Genomic_DNA"/>
</dbReference>
<dbReference type="InParanoid" id="D8Q393"/>
<feature type="compositionally biased region" description="Acidic residues" evidence="1">
    <location>
        <begin position="131"/>
        <end position="140"/>
    </location>
</feature>
<proteinExistence type="predicted"/>